<organism evidence="3 4">
    <name type="scientific">Saccharopolyspora cebuensis</name>
    <dbReference type="NCBI Taxonomy" id="418759"/>
    <lineage>
        <taxon>Bacteria</taxon>
        <taxon>Bacillati</taxon>
        <taxon>Actinomycetota</taxon>
        <taxon>Actinomycetes</taxon>
        <taxon>Pseudonocardiales</taxon>
        <taxon>Pseudonocardiaceae</taxon>
        <taxon>Saccharopolyspora</taxon>
    </lineage>
</organism>
<keyword evidence="1" id="KW-0812">Transmembrane</keyword>
<keyword evidence="4" id="KW-1185">Reference proteome</keyword>
<feature type="chain" id="PRO_5046750788" evidence="2">
    <location>
        <begin position="34"/>
        <end position="194"/>
    </location>
</feature>
<evidence type="ECO:0000256" key="2">
    <source>
        <dbReference type="SAM" id="SignalP"/>
    </source>
</evidence>
<dbReference type="Proteomes" id="UP001564626">
    <property type="component" value="Unassembled WGS sequence"/>
</dbReference>
<reference evidence="3 4" key="1">
    <citation type="submission" date="2024-08" db="EMBL/GenBank/DDBJ databases">
        <title>Genome mining of Saccharopolyspora cebuensis PGLac3 from Nigerian medicinal plant.</title>
        <authorList>
            <person name="Ezeobiora C.E."/>
            <person name="Igbokwe N.H."/>
            <person name="Amin D.H."/>
            <person name="Mendie U.E."/>
        </authorList>
    </citation>
    <scope>NUCLEOTIDE SEQUENCE [LARGE SCALE GENOMIC DNA]</scope>
    <source>
        <strain evidence="3 4">PGLac3</strain>
    </source>
</reference>
<keyword evidence="2" id="KW-0732">Signal</keyword>
<comment type="caution">
    <text evidence="3">The sequence shown here is derived from an EMBL/GenBank/DDBJ whole genome shotgun (WGS) entry which is preliminary data.</text>
</comment>
<protein>
    <submittedName>
        <fullName evidence="3">Uncharacterized protein</fullName>
    </submittedName>
</protein>
<sequence length="194" mass="19442">MVVYVAPAQGLVRVLRGAVLAITSASLSVAAHAAAGGALPGPGSTAVIISLIAGAGAALAGRKRGSWSILGALAVSQGALHAFLQLVGTHQHGSGVAPMPFSPWEMTAGHAAVAVGTALVMAHAERALFVAASLLGRLLPRRPSPLPVVADVCPIMIPAPVVRVLAELIGQRIHGLRGPPGTPVFDHDSVPSDT</sequence>
<accession>A0ABV4CJ21</accession>
<feature type="signal peptide" evidence="2">
    <location>
        <begin position="1"/>
        <end position="33"/>
    </location>
</feature>
<evidence type="ECO:0000313" key="3">
    <source>
        <dbReference type="EMBL" id="MEY8041102.1"/>
    </source>
</evidence>
<feature type="transmembrane region" description="Helical" evidence="1">
    <location>
        <begin position="67"/>
        <end position="88"/>
    </location>
</feature>
<dbReference type="EMBL" id="JBGEHV010000031">
    <property type="protein sequence ID" value="MEY8041102.1"/>
    <property type="molecule type" value="Genomic_DNA"/>
</dbReference>
<gene>
    <name evidence="3" type="ORF">AB8O55_16960</name>
</gene>
<keyword evidence="1" id="KW-1133">Transmembrane helix</keyword>
<evidence type="ECO:0000313" key="4">
    <source>
        <dbReference type="Proteomes" id="UP001564626"/>
    </source>
</evidence>
<feature type="transmembrane region" description="Helical" evidence="1">
    <location>
        <begin position="43"/>
        <end position="60"/>
    </location>
</feature>
<name>A0ABV4CJ21_9PSEU</name>
<evidence type="ECO:0000256" key="1">
    <source>
        <dbReference type="SAM" id="Phobius"/>
    </source>
</evidence>
<keyword evidence="1" id="KW-0472">Membrane</keyword>
<dbReference type="RefSeq" id="WP_345360005.1">
    <property type="nucleotide sequence ID" value="NZ_BAABII010000004.1"/>
</dbReference>
<proteinExistence type="predicted"/>